<dbReference type="FunFam" id="2.60.40.10:FF:000495">
    <property type="entry name" value="Periplasmic beta-glucosidase"/>
    <property type="match status" value="1"/>
</dbReference>
<accession>H6RHZ4</accession>
<dbReference type="Pfam" id="PF14310">
    <property type="entry name" value="Fn3-like"/>
    <property type="match status" value="1"/>
</dbReference>
<comment type="similarity">
    <text evidence="2">Belongs to the glycosyl hydrolase 3 family.</text>
</comment>
<dbReference type="PANTHER" id="PTHR30620">
    <property type="entry name" value="PERIPLASMIC BETA-GLUCOSIDASE-RELATED"/>
    <property type="match status" value="1"/>
</dbReference>
<comment type="catalytic activity">
    <reaction evidence="1">
        <text>Hydrolysis of terminal, non-reducing beta-D-glucosyl residues with release of beta-D-glucose.</text>
        <dbReference type="EC" id="3.2.1.21"/>
    </reaction>
</comment>
<dbReference type="AlphaFoldDB" id="H6RHZ4"/>
<dbReference type="GO" id="GO:0009251">
    <property type="term" value="P:glucan catabolic process"/>
    <property type="evidence" value="ECO:0007669"/>
    <property type="project" value="TreeGrafter"/>
</dbReference>
<evidence type="ECO:0000256" key="2">
    <source>
        <dbReference type="ARBA" id="ARBA00005336"/>
    </source>
</evidence>
<dbReference type="Gene3D" id="2.60.40.10">
    <property type="entry name" value="Immunoglobulins"/>
    <property type="match status" value="1"/>
</dbReference>
<protein>
    <recommendedName>
        <fullName evidence="3">beta-glucosidase</fullName>
        <ecNumber evidence="3">3.2.1.21</ecNumber>
    </recommendedName>
</protein>
<dbReference type="Pfam" id="PF01915">
    <property type="entry name" value="Glyco_hydro_3_C"/>
    <property type="match status" value="1"/>
</dbReference>
<dbReference type="InterPro" id="IPR017853">
    <property type="entry name" value="GH"/>
</dbReference>
<evidence type="ECO:0000313" key="9">
    <source>
        <dbReference type="EMBL" id="CCG00655.1"/>
    </source>
</evidence>
<sequence length="778" mass="86635">MKLLKLLSFSAILMTSVGFSQSNTPIYLDANLTYEVRLDDLMSRMTLQDKVYQMNQFVGLDHMRQAEKNLTEEELHSNDAQGFYKGLFSDDVAQMTKEGKIGSFLHVLTTEEANLLQELAFQSPLKIPILIGIDAIHGNALVSGTTVYPSPITLASTWSDSFLYDVGKQSAKEMRATGSHWAFTPNIDVLRDPRWGRVGETFGEDPYMVGNMGAAMINGFQQGDFSGPEKVIACAKHMIAGGEPVNGLNAAPMDVSLRTLKEVHLKPYQKAIDAGVYSIMAAHNELNGVPCHMNSWLMTDLFRNQWGFEGFYVSDWMDIERLETLHHVANDLKEASYLSVNAGMDMHMHGVKFPEAVVELVNEGTLSIDRINDACSKILMAKFKLGLFENRTVKLEAIKNHVLIDAHKKTALESAQKGIVLLKNNGILPLANTSNNKRILVTGPNANNQTILGDWHAEQPNQNVITIFEGIQDLGTEKGYEVSFFDSGENIRKIKDAKIKAAALLAKDVDYVVVVVGDNSMRYRWKDKTAGENMARAALDLPGKQLELVQAIEKTGTPVIIVLVNGRPISEPWLQNNVPAIIESWEPGLFGGEAVADVLFGDVNPSGKLPLTVARSVGQLRMIYNHKPSAYFHKYALEKKKPLYPFGFGLSYTKYKYSKPRLSSNELEKGKSVTLSFELENTGDMDGEEIVQLYIRDKVSSVTRPVKELKGYQRVFLTKGSSKIVSFEIDDRMLAFYDINMDYCVEPGAFSIMVGKSSADRDLKSVELNVNNRIKIEE</sequence>
<dbReference type="InterPro" id="IPR036881">
    <property type="entry name" value="Glyco_hydro_3_C_sf"/>
</dbReference>
<evidence type="ECO:0000256" key="5">
    <source>
        <dbReference type="ARBA" id="ARBA00022801"/>
    </source>
</evidence>
<dbReference type="SUPFAM" id="SSF52279">
    <property type="entry name" value="Beta-D-glucan exohydrolase, C-terminal domain"/>
    <property type="match status" value="1"/>
</dbReference>
<dbReference type="InterPro" id="IPR001764">
    <property type="entry name" value="Glyco_hydro_3_N"/>
</dbReference>
<proteinExistence type="inferred from homology"/>
<dbReference type="PRINTS" id="PR00133">
    <property type="entry name" value="GLHYDRLASE3"/>
</dbReference>
<name>H6RHZ4_9BACT</name>
<dbReference type="GO" id="GO:0008422">
    <property type="term" value="F:beta-glucosidase activity"/>
    <property type="evidence" value="ECO:0007669"/>
    <property type="project" value="UniProtKB-EC"/>
</dbReference>
<evidence type="ECO:0000259" key="8">
    <source>
        <dbReference type="SMART" id="SM01217"/>
    </source>
</evidence>
<evidence type="ECO:0000256" key="1">
    <source>
        <dbReference type="ARBA" id="ARBA00000448"/>
    </source>
</evidence>
<keyword evidence="6" id="KW-0326">Glycosidase</keyword>
<feature type="domain" description="Fibronectin type III-like" evidence="8">
    <location>
        <begin position="689"/>
        <end position="758"/>
    </location>
</feature>
<dbReference type="SMART" id="SM01217">
    <property type="entry name" value="Fn3_like"/>
    <property type="match status" value="1"/>
</dbReference>
<dbReference type="InterPro" id="IPR013783">
    <property type="entry name" value="Ig-like_fold"/>
</dbReference>
<dbReference type="InterPro" id="IPR002772">
    <property type="entry name" value="Glyco_hydro_3_C"/>
</dbReference>
<evidence type="ECO:0000256" key="4">
    <source>
        <dbReference type="ARBA" id="ARBA00022729"/>
    </source>
</evidence>
<dbReference type="EMBL" id="FO117614">
    <property type="protein sequence ID" value="CCG00655.1"/>
    <property type="molecule type" value="Genomic_DNA"/>
</dbReference>
<dbReference type="EC" id="3.2.1.21" evidence="3"/>
<evidence type="ECO:0000256" key="6">
    <source>
        <dbReference type="ARBA" id="ARBA00023295"/>
    </source>
</evidence>
<organism evidence="9">
    <name type="scientific">uncultured Flavobacteriia bacterium</name>
    <dbReference type="NCBI Taxonomy" id="212695"/>
    <lineage>
        <taxon>Bacteria</taxon>
        <taxon>Pseudomonadati</taxon>
        <taxon>Bacteroidota</taxon>
        <taxon>Flavobacteriia</taxon>
        <taxon>environmental samples</taxon>
    </lineage>
</organism>
<dbReference type="InterPro" id="IPR051915">
    <property type="entry name" value="Cellulose_Degrad_GH3"/>
</dbReference>
<evidence type="ECO:0000256" key="3">
    <source>
        <dbReference type="ARBA" id="ARBA00012744"/>
    </source>
</evidence>
<keyword evidence="5 9" id="KW-0378">Hydrolase</keyword>
<dbReference type="PANTHER" id="PTHR30620:SF16">
    <property type="entry name" value="LYSOSOMAL BETA GLUCOSIDASE"/>
    <property type="match status" value="1"/>
</dbReference>
<dbReference type="InterPro" id="IPR026891">
    <property type="entry name" value="Fn3-like"/>
</dbReference>
<dbReference type="InterPro" id="IPR036962">
    <property type="entry name" value="Glyco_hydro_3_N_sf"/>
</dbReference>
<reference evidence="9" key="2">
    <citation type="submission" date="2012-02" db="EMBL/GenBank/DDBJ databases">
        <authorList>
            <person name="Genoscope - CEA"/>
        </authorList>
    </citation>
    <scope>NUCLEOTIDE SEQUENCE</scope>
</reference>
<evidence type="ECO:0000256" key="7">
    <source>
        <dbReference type="SAM" id="SignalP"/>
    </source>
</evidence>
<gene>
    <name evidence="9" type="ORF">VIS_S3DLC50021</name>
</gene>
<dbReference type="Gene3D" id="3.20.20.300">
    <property type="entry name" value="Glycoside hydrolase, family 3, N-terminal domain"/>
    <property type="match status" value="1"/>
</dbReference>
<dbReference type="Pfam" id="PF00933">
    <property type="entry name" value="Glyco_hydro_3"/>
    <property type="match status" value="1"/>
</dbReference>
<dbReference type="SUPFAM" id="SSF51445">
    <property type="entry name" value="(Trans)glycosidases"/>
    <property type="match status" value="1"/>
</dbReference>
<dbReference type="Gene3D" id="3.40.50.1700">
    <property type="entry name" value="Glycoside hydrolase family 3 C-terminal domain"/>
    <property type="match status" value="1"/>
</dbReference>
<keyword evidence="4 7" id="KW-0732">Signal</keyword>
<feature type="signal peptide" evidence="7">
    <location>
        <begin position="1"/>
        <end position="22"/>
    </location>
</feature>
<reference evidence="9" key="1">
    <citation type="journal article" date="2012" name="Environ. Microbiol.">
        <title>Genomic content of uncultured Bacteroidetes from contrasting oceanic provinces in the North Atlantic Ocean.</title>
        <authorList>
            <person name="Gomez-Pereira P.R."/>
            <person name="Schuler M."/>
            <person name="Fuchs B.M."/>
            <person name="Bennke C."/>
            <person name="Teeling H."/>
            <person name="Waldmann J."/>
            <person name="Richter M."/>
            <person name="Barbe V."/>
            <person name="Bataille E."/>
            <person name="Glockner F.O."/>
            <person name="Amann R."/>
        </authorList>
    </citation>
    <scope>NUCLEOTIDE SEQUENCE</scope>
</reference>
<feature type="chain" id="PRO_5003606285" description="beta-glucosidase" evidence="7">
    <location>
        <begin position="23"/>
        <end position="778"/>
    </location>
</feature>